<dbReference type="SUPFAM" id="SSF55298">
    <property type="entry name" value="YjgF-like"/>
    <property type="match status" value="1"/>
</dbReference>
<proteinExistence type="predicted"/>
<keyword evidence="2" id="KW-0378">Hydrolase</keyword>
<organism evidence="2 3">
    <name type="scientific">Mytilus edulis</name>
    <name type="common">Blue mussel</name>
    <dbReference type="NCBI Taxonomy" id="6550"/>
    <lineage>
        <taxon>Eukaryota</taxon>
        <taxon>Metazoa</taxon>
        <taxon>Spiralia</taxon>
        <taxon>Lophotrochozoa</taxon>
        <taxon>Mollusca</taxon>
        <taxon>Bivalvia</taxon>
        <taxon>Autobranchia</taxon>
        <taxon>Pteriomorphia</taxon>
        <taxon>Mytilida</taxon>
        <taxon>Mytiloidea</taxon>
        <taxon>Mytilidae</taxon>
        <taxon>Mytilinae</taxon>
        <taxon>Mytilus</taxon>
    </lineage>
</organism>
<keyword evidence="1" id="KW-0732">Signal</keyword>
<dbReference type="GO" id="GO:0120241">
    <property type="term" value="F:2-iminobutanoate/2-iminopropanoate deaminase"/>
    <property type="evidence" value="ECO:0007669"/>
    <property type="project" value="UniProtKB-EC"/>
</dbReference>
<evidence type="ECO:0000313" key="2">
    <source>
        <dbReference type="EMBL" id="CAG2205117.1"/>
    </source>
</evidence>
<dbReference type="OrthoDB" id="309640at2759"/>
<evidence type="ECO:0000313" key="3">
    <source>
        <dbReference type="Proteomes" id="UP000683360"/>
    </source>
</evidence>
<dbReference type="Gene3D" id="3.30.1330.40">
    <property type="entry name" value="RutC-like"/>
    <property type="match status" value="1"/>
</dbReference>
<sequence>MKSVLAVLILTCTMQAYNPYMYHNRKGKLIILTRTEKARSPVPDTKTPCKPVTKTIIETNKAPLFNIPISQAVLVGNTTLHLSGQLGIDPVTLQLVPGGIIPETRQIFRNIAAVIEAAGGRLKDVFPQDFPARAVIQVVAVPFTYVHKFSVDKLRSIMYVTIKKMNKSSERLKHCTFN</sequence>
<dbReference type="Pfam" id="PF01042">
    <property type="entry name" value="Ribonuc_L-PSP"/>
    <property type="match status" value="1"/>
</dbReference>
<name>A0A8S3RB85_MYTED</name>
<evidence type="ECO:0000256" key="1">
    <source>
        <dbReference type="SAM" id="SignalP"/>
    </source>
</evidence>
<dbReference type="InterPro" id="IPR035959">
    <property type="entry name" value="RutC-like_sf"/>
</dbReference>
<dbReference type="EC" id="3.5.99.10" evidence="2"/>
<reference evidence="2" key="1">
    <citation type="submission" date="2021-03" db="EMBL/GenBank/DDBJ databases">
        <authorList>
            <person name="Bekaert M."/>
        </authorList>
    </citation>
    <scope>NUCLEOTIDE SEQUENCE</scope>
</reference>
<dbReference type="AlphaFoldDB" id="A0A8S3RB85"/>
<dbReference type="EMBL" id="CAJPWZ010001013">
    <property type="protein sequence ID" value="CAG2205117.1"/>
    <property type="molecule type" value="Genomic_DNA"/>
</dbReference>
<comment type="caution">
    <text evidence="2">The sequence shown here is derived from an EMBL/GenBank/DDBJ whole genome shotgun (WGS) entry which is preliminary data.</text>
</comment>
<dbReference type="CDD" id="cd00448">
    <property type="entry name" value="YjgF_YER057c_UK114_family"/>
    <property type="match status" value="1"/>
</dbReference>
<dbReference type="InterPro" id="IPR006175">
    <property type="entry name" value="YjgF/YER057c/UK114"/>
</dbReference>
<feature type="chain" id="PRO_5035754762" evidence="1">
    <location>
        <begin position="17"/>
        <end position="178"/>
    </location>
</feature>
<accession>A0A8S3RB85</accession>
<protein>
    <submittedName>
        <fullName evidence="2">RidA</fullName>
        <ecNumber evidence="2">3.5.99.10</ecNumber>
    </submittedName>
</protein>
<feature type="signal peptide" evidence="1">
    <location>
        <begin position="1"/>
        <end position="16"/>
    </location>
</feature>
<keyword evidence="3" id="KW-1185">Reference proteome</keyword>
<gene>
    <name evidence="2" type="ORF">MEDL_19541</name>
</gene>
<dbReference type="Proteomes" id="UP000683360">
    <property type="component" value="Unassembled WGS sequence"/>
</dbReference>